<feature type="transmembrane region" description="Helical" evidence="1">
    <location>
        <begin position="27"/>
        <end position="44"/>
    </location>
</feature>
<keyword evidence="1" id="KW-1133">Transmembrane helix</keyword>
<keyword evidence="3" id="KW-1185">Reference proteome</keyword>
<evidence type="ECO:0000256" key="1">
    <source>
        <dbReference type="SAM" id="Phobius"/>
    </source>
</evidence>
<name>A0A1Q8CLE0_9PSEU</name>
<protein>
    <submittedName>
        <fullName evidence="2">Uncharacterized protein</fullName>
    </submittedName>
</protein>
<gene>
    <name evidence="2" type="ORF">BU204_23210</name>
</gene>
<dbReference type="AlphaFoldDB" id="A0A1Q8CLE0"/>
<evidence type="ECO:0000313" key="2">
    <source>
        <dbReference type="EMBL" id="OLF15176.1"/>
    </source>
</evidence>
<feature type="transmembrane region" description="Helical" evidence="1">
    <location>
        <begin position="53"/>
        <end position="72"/>
    </location>
</feature>
<dbReference type="Proteomes" id="UP000185596">
    <property type="component" value="Unassembled WGS sequence"/>
</dbReference>
<keyword evidence="1" id="KW-0812">Transmembrane</keyword>
<evidence type="ECO:0000313" key="3">
    <source>
        <dbReference type="Proteomes" id="UP000185596"/>
    </source>
</evidence>
<reference evidence="2 3" key="1">
    <citation type="submission" date="2016-12" db="EMBL/GenBank/DDBJ databases">
        <title>The draft genome sequence of Actinophytocola sp. 11-183.</title>
        <authorList>
            <person name="Wang W."/>
            <person name="Yuan L."/>
        </authorList>
    </citation>
    <scope>NUCLEOTIDE SEQUENCE [LARGE SCALE GENOMIC DNA]</scope>
    <source>
        <strain evidence="2 3">11-183</strain>
    </source>
</reference>
<proteinExistence type="predicted"/>
<sequence>MTIAFGGFFFAIFAIQTQPTAVGVFGGVPAAGSSVLAIASMVAVKKRHEVERAWLAIGLFVFAIVLVIVVNLF</sequence>
<keyword evidence="1" id="KW-0472">Membrane</keyword>
<comment type="caution">
    <text evidence="2">The sequence shown here is derived from an EMBL/GenBank/DDBJ whole genome shotgun (WGS) entry which is preliminary data.</text>
</comment>
<dbReference type="EMBL" id="MSIE01000044">
    <property type="protein sequence ID" value="OLF15176.1"/>
    <property type="molecule type" value="Genomic_DNA"/>
</dbReference>
<accession>A0A1Q8CLE0</accession>
<organism evidence="2 3">
    <name type="scientific">Actinophytocola xanthii</name>
    <dbReference type="NCBI Taxonomy" id="1912961"/>
    <lineage>
        <taxon>Bacteria</taxon>
        <taxon>Bacillati</taxon>
        <taxon>Actinomycetota</taxon>
        <taxon>Actinomycetes</taxon>
        <taxon>Pseudonocardiales</taxon>
        <taxon>Pseudonocardiaceae</taxon>
    </lineage>
</organism>